<dbReference type="EMBL" id="CAJOBF010000435">
    <property type="protein sequence ID" value="CAF3817375.1"/>
    <property type="molecule type" value="Genomic_DNA"/>
</dbReference>
<sequence length="121" mass="13425">MSTGKRPNTLLSYHFSSKKIRNDTENLTPNLNAPAPATTATATTITTNDGDSNAYLSSDPKDIDQVREEANVSVETNKLKVINSRPDTNKNDIGYYASSKLLIDDNLKYSLLTNHFKPDIY</sequence>
<name>A0A816ABY2_9BILA</name>
<evidence type="ECO:0000313" key="7">
    <source>
        <dbReference type="EMBL" id="CAF4468105.1"/>
    </source>
</evidence>
<dbReference type="EMBL" id="CAJNOW010009087">
    <property type="protein sequence ID" value="CAF1554579.1"/>
    <property type="molecule type" value="Genomic_DNA"/>
</dbReference>
<accession>A0A816ABY2</accession>
<evidence type="ECO:0000313" key="2">
    <source>
        <dbReference type="EMBL" id="CAF1554579.1"/>
    </source>
</evidence>
<feature type="region of interest" description="Disordered" evidence="1">
    <location>
        <begin position="25"/>
        <end position="59"/>
    </location>
</feature>
<dbReference type="OrthoDB" id="5984915at2759"/>
<proteinExistence type="predicted"/>
<dbReference type="EMBL" id="CAJOBH010230267">
    <property type="protein sequence ID" value="CAF5068890.1"/>
    <property type="molecule type" value="Genomic_DNA"/>
</dbReference>
<dbReference type="EMBL" id="CAJNRE010013102">
    <property type="protein sequence ID" value="CAF2116463.1"/>
    <property type="molecule type" value="Genomic_DNA"/>
</dbReference>
<comment type="caution">
    <text evidence="3">The sequence shown here is derived from an EMBL/GenBank/DDBJ whole genome shotgun (WGS) entry which is preliminary data.</text>
</comment>
<evidence type="ECO:0000313" key="4">
    <source>
        <dbReference type="EMBL" id="CAF2116463.1"/>
    </source>
</evidence>
<dbReference type="Proteomes" id="UP000663887">
    <property type="component" value="Unassembled WGS sequence"/>
</dbReference>
<dbReference type="Proteomes" id="UP000663834">
    <property type="component" value="Unassembled WGS sequence"/>
</dbReference>
<dbReference type="EMBL" id="CAJOBJ010337927">
    <property type="protein sequence ID" value="CAF5191492.1"/>
    <property type="molecule type" value="Genomic_DNA"/>
</dbReference>
<feature type="compositionally biased region" description="Low complexity" evidence="1">
    <location>
        <begin position="26"/>
        <end position="48"/>
    </location>
</feature>
<evidence type="ECO:0000313" key="3">
    <source>
        <dbReference type="EMBL" id="CAF1594806.1"/>
    </source>
</evidence>
<evidence type="ECO:0000313" key="10">
    <source>
        <dbReference type="Proteomes" id="UP000663855"/>
    </source>
</evidence>
<gene>
    <name evidence="8" type="ORF">BYL167_LOCUS60304</name>
    <name evidence="3" type="ORF">CJN711_LOCUS34451</name>
    <name evidence="9" type="ORF">GIL414_LOCUS73118</name>
    <name evidence="2" type="ORF">KQP761_LOCUS17909</name>
    <name evidence="4" type="ORF">MBJ925_LOCUS25065</name>
    <name evidence="7" type="ORF">SMN809_LOCUS33459</name>
    <name evidence="6" type="ORF">UXM345_LOCUS5759</name>
    <name evidence="5" type="ORF">XDN619_LOCUS32268</name>
</gene>
<organism evidence="3 10">
    <name type="scientific">Rotaria magnacalcarata</name>
    <dbReference type="NCBI Taxonomy" id="392030"/>
    <lineage>
        <taxon>Eukaryota</taxon>
        <taxon>Metazoa</taxon>
        <taxon>Spiralia</taxon>
        <taxon>Gnathifera</taxon>
        <taxon>Rotifera</taxon>
        <taxon>Eurotatoria</taxon>
        <taxon>Bdelloidea</taxon>
        <taxon>Philodinida</taxon>
        <taxon>Philodinidae</taxon>
        <taxon>Rotaria</taxon>
    </lineage>
</organism>
<evidence type="ECO:0000313" key="6">
    <source>
        <dbReference type="EMBL" id="CAF3817375.1"/>
    </source>
</evidence>
<dbReference type="AlphaFoldDB" id="A0A816ABY2"/>
<evidence type="ECO:0000256" key="1">
    <source>
        <dbReference type="SAM" id="MobiDB-lite"/>
    </source>
</evidence>
<dbReference type="Proteomes" id="UP000681720">
    <property type="component" value="Unassembled WGS sequence"/>
</dbReference>
<dbReference type="Proteomes" id="UP000676336">
    <property type="component" value="Unassembled WGS sequence"/>
</dbReference>
<evidence type="ECO:0000313" key="5">
    <source>
        <dbReference type="EMBL" id="CAF2190742.1"/>
    </source>
</evidence>
<dbReference type="EMBL" id="CAJNRG010016064">
    <property type="protein sequence ID" value="CAF2190742.1"/>
    <property type="molecule type" value="Genomic_DNA"/>
</dbReference>
<evidence type="ECO:0000313" key="8">
    <source>
        <dbReference type="EMBL" id="CAF5068890.1"/>
    </source>
</evidence>
<reference evidence="3" key="1">
    <citation type="submission" date="2021-02" db="EMBL/GenBank/DDBJ databases">
        <authorList>
            <person name="Nowell W R."/>
        </authorList>
    </citation>
    <scope>NUCLEOTIDE SEQUENCE</scope>
</reference>
<dbReference type="EMBL" id="CAJOBI010073371">
    <property type="protein sequence ID" value="CAF4468105.1"/>
    <property type="molecule type" value="Genomic_DNA"/>
</dbReference>
<dbReference type="EMBL" id="CAJNOV010016698">
    <property type="protein sequence ID" value="CAF1594806.1"/>
    <property type="molecule type" value="Genomic_DNA"/>
</dbReference>
<dbReference type="Proteomes" id="UP000663824">
    <property type="component" value="Unassembled WGS sequence"/>
</dbReference>
<evidence type="ECO:0000313" key="9">
    <source>
        <dbReference type="EMBL" id="CAF5191492.1"/>
    </source>
</evidence>
<dbReference type="Proteomes" id="UP000663842">
    <property type="component" value="Unassembled WGS sequence"/>
</dbReference>
<dbReference type="Proteomes" id="UP000663855">
    <property type="component" value="Unassembled WGS sequence"/>
</dbReference>
<protein>
    <submittedName>
        <fullName evidence="3">Uncharacterized protein</fullName>
    </submittedName>
</protein>
<dbReference type="Proteomes" id="UP000681967">
    <property type="component" value="Unassembled WGS sequence"/>
</dbReference>